<feature type="domain" description="Secretin/TonB short N-terminal" evidence="8">
    <location>
        <begin position="71"/>
        <end position="122"/>
    </location>
</feature>
<dbReference type="Gene3D" id="2.170.130.10">
    <property type="entry name" value="TonB-dependent receptor, plug domain"/>
    <property type="match status" value="1"/>
</dbReference>
<accession>A0A4U0GSP3</accession>
<dbReference type="InterPro" id="IPR036942">
    <property type="entry name" value="Beta-barrel_TonB_sf"/>
</dbReference>
<keyword evidence="3 7" id="KW-1134">Transmembrane beta strand</keyword>
<comment type="subcellular location">
    <subcellularLocation>
        <location evidence="1 7">Cell outer membrane</location>
        <topology evidence="1 7">Multi-pass membrane protein</topology>
    </subcellularLocation>
</comment>
<evidence type="ECO:0000256" key="1">
    <source>
        <dbReference type="ARBA" id="ARBA00004571"/>
    </source>
</evidence>
<keyword evidence="6 7" id="KW-0998">Cell outer membrane</keyword>
<evidence type="ECO:0000256" key="4">
    <source>
        <dbReference type="ARBA" id="ARBA00022692"/>
    </source>
</evidence>
<dbReference type="PROSITE" id="PS52016">
    <property type="entry name" value="TONB_DEPENDENT_REC_3"/>
    <property type="match status" value="1"/>
</dbReference>
<dbReference type="OrthoDB" id="9768177at2"/>
<reference evidence="9 10" key="1">
    <citation type="submission" date="2019-04" db="EMBL/GenBank/DDBJ databases">
        <title>Sphingobacterium olei sp. nov., isolated from oil-contaminated soil.</title>
        <authorList>
            <person name="Liu B."/>
        </authorList>
    </citation>
    <scope>NUCLEOTIDE SEQUENCE [LARGE SCALE GENOMIC DNA]</scope>
    <source>
        <strain evidence="9 10">Y3L14</strain>
    </source>
</reference>
<evidence type="ECO:0000256" key="2">
    <source>
        <dbReference type="ARBA" id="ARBA00022448"/>
    </source>
</evidence>
<dbReference type="Pfam" id="PF07715">
    <property type="entry name" value="Plug"/>
    <property type="match status" value="1"/>
</dbReference>
<dbReference type="InterPro" id="IPR008969">
    <property type="entry name" value="CarboxyPept-like_regulatory"/>
</dbReference>
<name>A0A4U0GSP3_9SPHI</name>
<dbReference type="InterPro" id="IPR023997">
    <property type="entry name" value="TonB-dep_OMP_SusC/RagA_CS"/>
</dbReference>
<dbReference type="NCBIfam" id="TIGR04057">
    <property type="entry name" value="SusC_RagA_signa"/>
    <property type="match status" value="1"/>
</dbReference>
<evidence type="ECO:0000313" key="10">
    <source>
        <dbReference type="Proteomes" id="UP000309872"/>
    </source>
</evidence>
<organism evidence="9 10">
    <name type="scientific">Sphingobacterium alkalisoli</name>
    <dbReference type="NCBI Taxonomy" id="1874115"/>
    <lineage>
        <taxon>Bacteria</taxon>
        <taxon>Pseudomonadati</taxon>
        <taxon>Bacteroidota</taxon>
        <taxon>Sphingobacteriia</taxon>
        <taxon>Sphingobacteriales</taxon>
        <taxon>Sphingobacteriaceae</taxon>
        <taxon>Sphingobacterium</taxon>
    </lineage>
</organism>
<dbReference type="SUPFAM" id="SSF49464">
    <property type="entry name" value="Carboxypeptidase regulatory domain-like"/>
    <property type="match status" value="1"/>
</dbReference>
<dbReference type="InterPro" id="IPR011662">
    <property type="entry name" value="Secretin/TonB_short_N"/>
</dbReference>
<dbReference type="InterPro" id="IPR023996">
    <property type="entry name" value="TonB-dep_OMP_SusC/RagA"/>
</dbReference>
<gene>
    <name evidence="9" type="ORF">FAZ19_21535</name>
</gene>
<dbReference type="EMBL" id="SUKA01000009">
    <property type="protein sequence ID" value="TJY61484.1"/>
    <property type="molecule type" value="Genomic_DNA"/>
</dbReference>
<keyword evidence="2 7" id="KW-0813">Transport</keyword>
<evidence type="ECO:0000256" key="5">
    <source>
        <dbReference type="ARBA" id="ARBA00023136"/>
    </source>
</evidence>
<dbReference type="SUPFAM" id="SSF56935">
    <property type="entry name" value="Porins"/>
    <property type="match status" value="1"/>
</dbReference>
<evidence type="ECO:0000256" key="7">
    <source>
        <dbReference type="PROSITE-ProRule" id="PRU01360"/>
    </source>
</evidence>
<dbReference type="InterPro" id="IPR012910">
    <property type="entry name" value="Plug_dom"/>
</dbReference>
<keyword evidence="4 7" id="KW-0812">Transmembrane</keyword>
<dbReference type="InterPro" id="IPR037066">
    <property type="entry name" value="Plug_dom_sf"/>
</dbReference>
<sequence>MTNMYKIITQKVETYKRLYTKIMWMMRLTTVILLAGLMQVTASTFGQQITLNRKNAQMEAVLKEIRKQSGYDFFYDGKILPNTKTINVSLKNADINDALATVLKGLPYTYQIEGKIVSIRKLEQAPTTEKTPLHIEHIDIRGRVTDYSGKPLAGATVKVKGTDIKLMTNENGEFFLKDINEKATIQITYLGYVQRDVKAKGDLGNIILELFTSDIEDVEVSYSTGYQNLSRERSAGSFAKPNVDIMKNRSSSVNVLQRLDGLVPGLTVNNAPSGSENPLLIRGLTSINSTRGPLVVVDGVELQGVSVESLNMQDIEDITVLKDASSSSIWGAKAANGVIVITTKKGRPGQKLRIDYDGYHNIQGRPDLNYLRRMDSREFIATARELFPQYADNYPWSSVESLSAVPPHLQIQYAVPRGLLSQQRADLMLDSLAGIDNRSQISDFIYRNAMTSNHTISLASGGPIHSFYGSVNYIGLQSTTPGEKDNRFKVNLRQDFNINRHLQLFLVTDLGSTRTAANNIVNLTSSGDTGYTPITLSTVPYQLLQDAQGNPLTVNYMGGYSDAYRMDYQARSRVNLDFVPLDEINRGRANGTGLSTRIVGGGKINLYKGLRFEGTYGYNVSSSNNRMVLDQESYVVRNELMTFTQAPTVNSTPVYNLPTNGGRLTENNALTKNWTIRNQLIYDLDWQQKHQLTILAGQEATSTTPLATQVIYRGWDDQLQVSRPVDYATLGLGITGVVRGGVATLDENFVSGGEGVIARTTSYYSNLNYSFSRKYTLNASWRIDESNLFGLDKSAQNRPVYSIGGKWALGLEEFVVKPNWLSELDLRFTYGVTGNAPTPGTASSYDILQAESEPNYVTGAGVIISSPANRRLTWEGTAVYNGGIDFGLLQGRLSGSIDGYIKNTQDLIGVLSTSPLTGFSGVTGNFGDLENKGVDVNLHSMNVIRENFFWSSGFTLGYNQNKITQLARTTPIATGDGMIQEDYVIDYPAFTLFGYDYAGLNAIGDPQITLADGTVTSEIDGNTPEDVLYMGTSQPIWSGGFSNNFVYKNFQLGINMSYNAGHKMFRDRNSFWSEPPYTNSIHPEFANRWKEAGDESKTNIPRYVGNSDDDYNRNTSYYTYANSNIFNASFLKLRDITLSYNLGEQVVRRLRAEAISFRFQVSNIMLWKANDLGIDPEFHAARGGRVIRTGQGQVTFGAHITL</sequence>
<dbReference type="Pfam" id="PF07660">
    <property type="entry name" value="STN"/>
    <property type="match status" value="1"/>
</dbReference>
<dbReference type="Pfam" id="PF13715">
    <property type="entry name" value="CarbopepD_reg_2"/>
    <property type="match status" value="1"/>
</dbReference>
<dbReference type="GO" id="GO:0009279">
    <property type="term" value="C:cell outer membrane"/>
    <property type="evidence" value="ECO:0007669"/>
    <property type="project" value="UniProtKB-SubCell"/>
</dbReference>
<protein>
    <submittedName>
        <fullName evidence="9">SusC/RagA family TonB-linked outer membrane protein</fullName>
    </submittedName>
</protein>
<evidence type="ECO:0000313" key="9">
    <source>
        <dbReference type="EMBL" id="TJY61484.1"/>
    </source>
</evidence>
<dbReference type="Proteomes" id="UP000309872">
    <property type="component" value="Unassembled WGS sequence"/>
</dbReference>
<keyword evidence="10" id="KW-1185">Reference proteome</keyword>
<dbReference type="InterPro" id="IPR039426">
    <property type="entry name" value="TonB-dep_rcpt-like"/>
</dbReference>
<comment type="similarity">
    <text evidence="7">Belongs to the TonB-dependent receptor family.</text>
</comment>
<dbReference type="Gene3D" id="2.60.40.1120">
    <property type="entry name" value="Carboxypeptidase-like, regulatory domain"/>
    <property type="match status" value="1"/>
</dbReference>
<evidence type="ECO:0000256" key="6">
    <source>
        <dbReference type="ARBA" id="ARBA00023237"/>
    </source>
</evidence>
<comment type="caution">
    <text evidence="9">The sequence shown here is derived from an EMBL/GenBank/DDBJ whole genome shotgun (WGS) entry which is preliminary data.</text>
</comment>
<dbReference type="Gene3D" id="2.40.170.20">
    <property type="entry name" value="TonB-dependent receptor, beta-barrel domain"/>
    <property type="match status" value="1"/>
</dbReference>
<dbReference type="AlphaFoldDB" id="A0A4U0GSP3"/>
<keyword evidence="5 7" id="KW-0472">Membrane</keyword>
<evidence type="ECO:0000259" key="8">
    <source>
        <dbReference type="SMART" id="SM00965"/>
    </source>
</evidence>
<evidence type="ECO:0000256" key="3">
    <source>
        <dbReference type="ARBA" id="ARBA00022452"/>
    </source>
</evidence>
<dbReference type="SMART" id="SM00965">
    <property type="entry name" value="STN"/>
    <property type="match status" value="1"/>
</dbReference>
<proteinExistence type="inferred from homology"/>
<dbReference type="NCBIfam" id="TIGR04056">
    <property type="entry name" value="OMP_RagA_SusC"/>
    <property type="match status" value="1"/>
</dbReference>